<feature type="compositionally biased region" description="Basic and acidic residues" evidence="1">
    <location>
        <begin position="118"/>
        <end position="127"/>
    </location>
</feature>
<dbReference type="Proteomes" id="UP000284706">
    <property type="component" value="Unassembled WGS sequence"/>
</dbReference>
<dbReference type="EMBL" id="NHYE01004725">
    <property type="protein sequence ID" value="PPQ82628.1"/>
    <property type="molecule type" value="Genomic_DNA"/>
</dbReference>
<reference evidence="2 3" key="1">
    <citation type="journal article" date="2018" name="Evol. Lett.">
        <title>Horizontal gene cluster transfer increased hallucinogenic mushroom diversity.</title>
        <authorList>
            <person name="Reynolds H.T."/>
            <person name="Vijayakumar V."/>
            <person name="Gluck-Thaler E."/>
            <person name="Korotkin H.B."/>
            <person name="Matheny P.B."/>
            <person name="Slot J.C."/>
        </authorList>
    </citation>
    <scope>NUCLEOTIDE SEQUENCE [LARGE SCALE GENOMIC DNA]</scope>
    <source>
        <strain evidence="2 3">SRW20</strain>
    </source>
</reference>
<dbReference type="AlphaFoldDB" id="A0A409WVT8"/>
<dbReference type="OrthoDB" id="5550090at2759"/>
<evidence type="ECO:0000256" key="1">
    <source>
        <dbReference type="SAM" id="MobiDB-lite"/>
    </source>
</evidence>
<accession>A0A409WVT8</accession>
<dbReference type="STRING" id="231916.A0A409WVT8"/>
<name>A0A409WVT8_9AGAR</name>
<evidence type="ECO:0000313" key="2">
    <source>
        <dbReference type="EMBL" id="PPQ82628.1"/>
    </source>
</evidence>
<comment type="caution">
    <text evidence="2">The sequence shown here is derived from an EMBL/GenBank/DDBJ whole genome shotgun (WGS) entry which is preliminary data.</text>
</comment>
<protein>
    <submittedName>
        <fullName evidence="2">Uncharacterized protein</fullName>
    </submittedName>
</protein>
<keyword evidence="3" id="KW-1185">Reference proteome</keyword>
<evidence type="ECO:0000313" key="3">
    <source>
        <dbReference type="Proteomes" id="UP000284706"/>
    </source>
</evidence>
<organism evidence="2 3">
    <name type="scientific">Gymnopilus dilepis</name>
    <dbReference type="NCBI Taxonomy" id="231916"/>
    <lineage>
        <taxon>Eukaryota</taxon>
        <taxon>Fungi</taxon>
        <taxon>Dikarya</taxon>
        <taxon>Basidiomycota</taxon>
        <taxon>Agaricomycotina</taxon>
        <taxon>Agaricomycetes</taxon>
        <taxon>Agaricomycetidae</taxon>
        <taxon>Agaricales</taxon>
        <taxon>Agaricineae</taxon>
        <taxon>Hymenogastraceae</taxon>
        <taxon>Gymnopilus</taxon>
    </lineage>
</organism>
<feature type="compositionally biased region" description="Low complexity" evidence="1">
    <location>
        <begin position="129"/>
        <end position="142"/>
    </location>
</feature>
<gene>
    <name evidence="2" type="ORF">CVT26_001439</name>
</gene>
<feature type="compositionally biased region" description="Gly residues" evidence="1">
    <location>
        <begin position="199"/>
        <end position="211"/>
    </location>
</feature>
<feature type="region of interest" description="Disordered" evidence="1">
    <location>
        <begin position="104"/>
        <end position="225"/>
    </location>
</feature>
<sequence>MAPSKPVKNIKLSVPRHGAQRINAKLTVEVKSQAKAQGVLVDTVQPSSRLTQAIESASEWNSMLMTARAERGPQWDIGTQQFLVDKYSDLYYDPTPLLEVVRKATDDDTDTESSQKPQQHERPERAHIPSSSHHTPSHHQQTFQLQQPSMPARHHTPLRDRGDFGMPQHMSRDQSPHRHPGNPGGGFPYPGSPAAMGMRGPGGPFSGGGPGGGPPFNAPSSQFMGGDPTTPIRIGGGGMGMGSPMGPGMGGGMRPPGMSGGMGPGMGGGGMGGMGGEGMISIGGS</sequence>
<dbReference type="InParanoid" id="A0A409WVT8"/>
<feature type="non-terminal residue" evidence="2">
    <location>
        <position position="285"/>
    </location>
</feature>
<proteinExistence type="predicted"/>